<name>A0AAN7RM44_TRANT</name>
<dbReference type="EMBL" id="JAXQNO010000002">
    <property type="protein sequence ID" value="KAK4802936.1"/>
    <property type="molecule type" value="Genomic_DNA"/>
</dbReference>
<sequence>MAKGMRKRRWIRTCSAAYSSHRAPTPIRTTSPSAGCSSTARPSKALSVAETGDATGKAMLRTGITFAGRGIGRMFRYRASIALLVTGTLLIDASAADGFHLQILSPIYMKEKAGVQAGGVLQRSELSRRPTGVLADKRKLSPSLQARANDSPLLSTTSEVSHCL</sequence>
<organism evidence="2 3">
    <name type="scientific">Trapa natans</name>
    <name type="common">Water chestnut</name>
    <dbReference type="NCBI Taxonomy" id="22666"/>
    <lineage>
        <taxon>Eukaryota</taxon>
        <taxon>Viridiplantae</taxon>
        <taxon>Streptophyta</taxon>
        <taxon>Embryophyta</taxon>
        <taxon>Tracheophyta</taxon>
        <taxon>Spermatophyta</taxon>
        <taxon>Magnoliopsida</taxon>
        <taxon>eudicotyledons</taxon>
        <taxon>Gunneridae</taxon>
        <taxon>Pentapetalae</taxon>
        <taxon>rosids</taxon>
        <taxon>malvids</taxon>
        <taxon>Myrtales</taxon>
        <taxon>Lythraceae</taxon>
        <taxon>Trapa</taxon>
    </lineage>
</organism>
<feature type="compositionally biased region" description="Polar residues" evidence="1">
    <location>
        <begin position="27"/>
        <end position="41"/>
    </location>
</feature>
<comment type="caution">
    <text evidence="2">The sequence shown here is derived from an EMBL/GenBank/DDBJ whole genome shotgun (WGS) entry which is preliminary data.</text>
</comment>
<accession>A0AAN7RM44</accession>
<evidence type="ECO:0000256" key="1">
    <source>
        <dbReference type="SAM" id="MobiDB-lite"/>
    </source>
</evidence>
<keyword evidence="3" id="KW-1185">Reference proteome</keyword>
<reference evidence="2 3" key="1">
    <citation type="journal article" date="2023" name="Hortic Res">
        <title>Pangenome of water caltrop reveals structural variations and asymmetric subgenome divergence after allopolyploidization.</title>
        <authorList>
            <person name="Zhang X."/>
            <person name="Chen Y."/>
            <person name="Wang L."/>
            <person name="Yuan Y."/>
            <person name="Fang M."/>
            <person name="Shi L."/>
            <person name="Lu R."/>
            <person name="Comes H.P."/>
            <person name="Ma Y."/>
            <person name="Chen Y."/>
            <person name="Huang G."/>
            <person name="Zhou Y."/>
            <person name="Zheng Z."/>
            <person name="Qiu Y."/>
        </authorList>
    </citation>
    <scope>NUCLEOTIDE SEQUENCE [LARGE SCALE GENOMIC DNA]</scope>
    <source>
        <strain evidence="2">F231</strain>
    </source>
</reference>
<feature type="region of interest" description="Disordered" evidence="1">
    <location>
        <begin position="22"/>
        <end position="41"/>
    </location>
</feature>
<gene>
    <name evidence="2" type="ORF">SAY86_001139</name>
</gene>
<evidence type="ECO:0000313" key="2">
    <source>
        <dbReference type="EMBL" id="KAK4802936.1"/>
    </source>
</evidence>
<dbReference type="AlphaFoldDB" id="A0AAN7RM44"/>
<evidence type="ECO:0000313" key="3">
    <source>
        <dbReference type="Proteomes" id="UP001346149"/>
    </source>
</evidence>
<dbReference type="Proteomes" id="UP001346149">
    <property type="component" value="Unassembled WGS sequence"/>
</dbReference>
<proteinExistence type="predicted"/>
<protein>
    <submittedName>
        <fullName evidence="2">Uncharacterized protein</fullName>
    </submittedName>
</protein>